<dbReference type="InterPro" id="IPR025857">
    <property type="entry name" value="MacB_PCD"/>
</dbReference>
<dbReference type="GeneID" id="93641179"/>
<dbReference type="KEGG" id="bmeg:BG04_3115"/>
<evidence type="ECO:0000256" key="5">
    <source>
        <dbReference type="ARBA" id="ARBA00023136"/>
    </source>
</evidence>
<evidence type="ECO:0000313" key="10">
    <source>
        <dbReference type="EMBL" id="AJI23109.1"/>
    </source>
</evidence>
<keyword evidence="4 7" id="KW-1133">Transmembrane helix</keyword>
<dbReference type="Pfam" id="PF02687">
    <property type="entry name" value="FtsX"/>
    <property type="match status" value="1"/>
</dbReference>
<evidence type="ECO:0000256" key="4">
    <source>
        <dbReference type="ARBA" id="ARBA00022989"/>
    </source>
</evidence>
<evidence type="ECO:0000256" key="3">
    <source>
        <dbReference type="ARBA" id="ARBA00022692"/>
    </source>
</evidence>
<dbReference type="GO" id="GO:0022857">
    <property type="term" value="F:transmembrane transporter activity"/>
    <property type="evidence" value="ECO:0007669"/>
    <property type="project" value="TreeGrafter"/>
</dbReference>
<name>A0A0B6ATC7_PRIM2</name>
<dbReference type="Proteomes" id="UP000031829">
    <property type="component" value="Chromosome"/>
</dbReference>
<evidence type="ECO:0000256" key="2">
    <source>
        <dbReference type="ARBA" id="ARBA00022475"/>
    </source>
</evidence>
<evidence type="ECO:0000256" key="1">
    <source>
        <dbReference type="ARBA" id="ARBA00004651"/>
    </source>
</evidence>
<keyword evidence="3 7" id="KW-0812">Transmembrane</keyword>
<evidence type="ECO:0000259" key="8">
    <source>
        <dbReference type="Pfam" id="PF02687"/>
    </source>
</evidence>
<evidence type="ECO:0000313" key="11">
    <source>
        <dbReference type="Proteomes" id="UP000031829"/>
    </source>
</evidence>
<dbReference type="GO" id="GO:0005886">
    <property type="term" value="C:plasma membrane"/>
    <property type="evidence" value="ECO:0007669"/>
    <property type="project" value="UniProtKB-SubCell"/>
</dbReference>
<feature type="transmembrane region" description="Helical" evidence="7">
    <location>
        <begin position="320"/>
        <end position="353"/>
    </location>
</feature>
<dbReference type="InterPro" id="IPR003838">
    <property type="entry name" value="ABC3_permease_C"/>
</dbReference>
<dbReference type="EMBL" id="CP009920">
    <property type="protein sequence ID" value="AJI23109.1"/>
    <property type="molecule type" value="Genomic_DNA"/>
</dbReference>
<gene>
    <name evidence="10" type="ORF">BG04_3115</name>
</gene>
<dbReference type="PANTHER" id="PTHR30572">
    <property type="entry name" value="MEMBRANE COMPONENT OF TRANSPORTER-RELATED"/>
    <property type="match status" value="1"/>
</dbReference>
<keyword evidence="2" id="KW-1003">Cell membrane</keyword>
<dbReference type="HOGENOM" id="CLU_000604_8_0_9"/>
<feature type="transmembrane region" description="Helical" evidence="7">
    <location>
        <begin position="275"/>
        <end position="299"/>
    </location>
</feature>
<dbReference type="InterPro" id="IPR050250">
    <property type="entry name" value="Macrolide_Exporter_MacB"/>
</dbReference>
<dbReference type="Pfam" id="PF12704">
    <property type="entry name" value="MacB_PCD"/>
    <property type="match status" value="1"/>
</dbReference>
<evidence type="ECO:0000256" key="6">
    <source>
        <dbReference type="ARBA" id="ARBA00038076"/>
    </source>
</evidence>
<feature type="domain" description="ABC3 transporter permease C-terminal" evidence="8">
    <location>
        <begin position="278"/>
        <end position="391"/>
    </location>
</feature>
<dbReference type="RefSeq" id="WP_016763129.1">
    <property type="nucleotide sequence ID" value="NZ_BCVB01000007.1"/>
</dbReference>
<evidence type="ECO:0000256" key="7">
    <source>
        <dbReference type="SAM" id="Phobius"/>
    </source>
</evidence>
<sequence length="398" mass="42681">MSLIENIRMALSSVLAHKMRSILTMLGIIIGVAAVIIVVAIGQGGEQMIKSEITGASNTVDVYYQPPEDEMQADDLSMTGEPIFTEDDIKALSTIPGVKNVVASSSMGMGIRYRDKESDTTVNAINEGYIEVNQLEVSKGRMLDSSDFLSGNRVGVITSDMKKELFDKKEALGQVVWVQGQPIKIIGVTKKATGFLAFEIPTIYIPNNTYKSSFGKLDYTNLSVQAKSSDQLKKVGNDATDLLNNLHDAEDAYQVQNLEEIADSIGNVTRIMTTIIGSIAGISLLVGGIGVMNIMLVSVTERTREIGIRKALGASKRQILTQFLIESITLTLIGGLLGIGLGAGGAALVSLFAGWPSLISWQVVLGGVLFSMTIGIVFGMLPANKAAKLDPIEALRYE</sequence>
<organism evidence="10 11">
    <name type="scientific">Priestia megaterium (strain ATCC 14581 / DSM 32 / CCUG 1817 / JCM 2506 / NBRC 15308 / NCIMB 9376 / NCTC 10342 / NRRL B-14308 / VKM B-512 / Ford 19)</name>
    <name type="common">Bacillus megaterium</name>
    <dbReference type="NCBI Taxonomy" id="1348623"/>
    <lineage>
        <taxon>Bacteria</taxon>
        <taxon>Bacillati</taxon>
        <taxon>Bacillota</taxon>
        <taxon>Bacilli</taxon>
        <taxon>Bacillales</taxon>
        <taxon>Bacillaceae</taxon>
        <taxon>Priestia</taxon>
    </lineage>
</organism>
<feature type="transmembrane region" description="Helical" evidence="7">
    <location>
        <begin position="359"/>
        <end position="381"/>
    </location>
</feature>
<comment type="subcellular location">
    <subcellularLocation>
        <location evidence="1">Cell membrane</location>
        <topology evidence="1">Multi-pass membrane protein</topology>
    </subcellularLocation>
</comment>
<accession>A0A0B6ATC7</accession>
<dbReference type="PANTHER" id="PTHR30572:SF4">
    <property type="entry name" value="ABC TRANSPORTER PERMEASE YTRF"/>
    <property type="match status" value="1"/>
</dbReference>
<protein>
    <submittedName>
        <fullName evidence="10">FtsX-like permease family protein</fullName>
    </submittedName>
</protein>
<keyword evidence="5 7" id="KW-0472">Membrane</keyword>
<dbReference type="AlphaFoldDB" id="A0A0B6ATC7"/>
<reference evidence="10 11" key="1">
    <citation type="journal article" date="2015" name="Genome Announc.">
        <title>Complete genome sequences for 35 biothreat assay-relevant bacillus species.</title>
        <authorList>
            <person name="Johnson S.L."/>
            <person name="Daligault H.E."/>
            <person name="Davenport K.W."/>
            <person name="Jaissle J."/>
            <person name="Frey K.G."/>
            <person name="Ladner J.T."/>
            <person name="Broomall S.M."/>
            <person name="Bishop-Lilly K.A."/>
            <person name="Bruce D.C."/>
            <person name="Gibbons H.S."/>
            <person name="Coyne S.R."/>
            <person name="Lo C.C."/>
            <person name="Meincke L."/>
            <person name="Munk A.C."/>
            <person name="Koroleva G.I."/>
            <person name="Rosenzweig C.N."/>
            <person name="Palacios G.F."/>
            <person name="Redden C.L."/>
            <person name="Minogue T.D."/>
            <person name="Chain P.S."/>
        </authorList>
    </citation>
    <scope>NUCLEOTIDE SEQUENCE [LARGE SCALE GENOMIC DNA]</scope>
    <source>
        <strain evidence="11">ATCC 14581 / DSM 32 / JCM 2506 / NBRC 15308 / NCIMB 9376 / NCTC 10342 / NRRL B-14308 / VKM B-512</strain>
    </source>
</reference>
<evidence type="ECO:0000259" key="9">
    <source>
        <dbReference type="Pfam" id="PF12704"/>
    </source>
</evidence>
<comment type="similarity">
    <text evidence="6">Belongs to the ABC-4 integral membrane protein family.</text>
</comment>
<proteinExistence type="inferred from homology"/>
<feature type="domain" description="MacB-like periplasmic core" evidence="9">
    <location>
        <begin position="21"/>
        <end position="241"/>
    </location>
</feature>
<feature type="transmembrane region" description="Helical" evidence="7">
    <location>
        <begin position="21"/>
        <end position="42"/>
    </location>
</feature>